<feature type="transmembrane region" description="Helical" evidence="1">
    <location>
        <begin position="347"/>
        <end position="366"/>
    </location>
</feature>
<comment type="caution">
    <text evidence="2">The sequence shown here is derived from an EMBL/GenBank/DDBJ whole genome shotgun (WGS) entry which is preliminary data.</text>
</comment>
<proteinExistence type="predicted"/>
<feature type="transmembrane region" description="Helical" evidence="1">
    <location>
        <begin position="538"/>
        <end position="558"/>
    </location>
</feature>
<name>A0A8J3INL6_9CHLR</name>
<sequence length="572" mass="64767">MQTTTPTDAQTPIKPSPRPSRLLPIALFLCMEAVLLLIGAALPLYGLWFTTSSLNDLFPWLLQPTLWLFPDRPLNPTLLHAPHASPPFIALGWQDTGILLALFVVQFLIYAAAIHYLPRAIKLRAIVLSLLIFGLTGSLFATVTSPDIFSYIAYARIGVLYGLNPLTTIPRAISHDLVYQYIYWVDQPSAYGPVWAFISCSLQWLTSIFGTDHLAPMVLALRLLGLVAHLWSTLLIWSIAGYLQRARGEISARLRMQATLAFAWNPLLLFEACVNAHNDTVVFLFVLLALWFLVREQTPQLSLRTMLIVTMLLALGTCLKANVALLFPGFLLYLWTRQETIRTGISTLCQVLLLYAGIILALYAPFWQQGRLLVVLQVNPGTNRNINTLADLLTRLYNSVAHLFGAPIAPETGSPAENLLRLLSLALFLVCYALLCWQPLRGKYRLTTPLMLIRWMALAWFVYMLFGAPWFWPWYTVAFFGFAFLLEAANGFPWHLHHPLQQFSFPQAVRLFSFSLLSLYCLYTWSPYATFLPGLTDFRWAFLRGLWTWLVPLLVLAFRPSPNRTTILTEAD</sequence>
<keyword evidence="3" id="KW-1185">Reference proteome</keyword>
<keyword evidence="1" id="KW-1133">Transmembrane helix</keyword>
<feature type="transmembrane region" description="Helical" evidence="1">
    <location>
        <begin position="221"/>
        <end position="243"/>
    </location>
</feature>
<feature type="transmembrane region" description="Helical" evidence="1">
    <location>
        <begin position="478"/>
        <end position="496"/>
    </location>
</feature>
<feature type="transmembrane region" description="Helical" evidence="1">
    <location>
        <begin position="508"/>
        <end position="526"/>
    </location>
</feature>
<evidence type="ECO:0000313" key="2">
    <source>
        <dbReference type="EMBL" id="GHO95713.1"/>
    </source>
</evidence>
<feature type="transmembrane region" description="Helical" evidence="1">
    <location>
        <begin position="125"/>
        <end position="142"/>
    </location>
</feature>
<evidence type="ECO:0000313" key="3">
    <source>
        <dbReference type="Proteomes" id="UP000597444"/>
    </source>
</evidence>
<gene>
    <name evidence="2" type="ORF">KSF_057610</name>
</gene>
<organism evidence="2 3">
    <name type="scientific">Reticulibacter mediterranei</name>
    <dbReference type="NCBI Taxonomy" id="2778369"/>
    <lineage>
        <taxon>Bacteria</taxon>
        <taxon>Bacillati</taxon>
        <taxon>Chloroflexota</taxon>
        <taxon>Ktedonobacteria</taxon>
        <taxon>Ktedonobacterales</taxon>
        <taxon>Reticulibacteraceae</taxon>
        <taxon>Reticulibacter</taxon>
    </lineage>
</organism>
<dbReference type="Proteomes" id="UP000597444">
    <property type="component" value="Unassembled WGS sequence"/>
</dbReference>
<feature type="transmembrane region" description="Helical" evidence="1">
    <location>
        <begin position="22"/>
        <end position="48"/>
    </location>
</feature>
<feature type="transmembrane region" description="Helical" evidence="1">
    <location>
        <begin position="452"/>
        <end position="472"/>
    </location>
</feature>
<dbReference type="AlphaFoldDB" id="A0A8J3INL6"/>
<feature type="transmembrane region" description="Helical" evidence="1">
    <location>
        <begin position="97"/>
        <end position="118"/>
    </location>
</feature>
<keyword evidence="1" id="KW-0472">Membrane</keyword>
<dbReference type="EMBL" id="BNJK01000001">
    <property type="protein sequence ID" value="GHO95713.1"/>
    <property type="molecule type" value="Genomic_DNA"/>
</dbReference>
<accession>A0A8J3INL6</accession>
<feature type="transmembrane region" description="Helical" evidence="1">
    <location>
        <begin position="264"/>
        <end position="294"/>
    </location>
</feature>
<reference evidence="2" key="1">
    <citation type="submission" date="2020-10" db="EMBL/GenBank/DDBJ databases">
        <title>Taxonomic study of unclassified bacteria belonging to the class Ktedonobacteria.</title>
        <authorList>
            <person name="Yabe S."/>
            <person name="Wang C.M."/>
            <person name="Zheng Y."/>
            <person name="Sakai Y."/>
            <person name="Cavaletti L."/>
            <person name="Monciardini P."/>
            <person name="Donadio S."/>
        </authorList>
    </citation>
    <scope>NUCLEOTIDE SEQUENCE</scope>
    <source>
        <strain evidence="2">ID150040</strain>
    </source>
</reference>
<evidence type="ECO:0000256" key="1">
    <source>
        <dbReference type="SAM" id="Phobius"/>
    </source>
</evidence>
<keyword evidence="1" id="KW-0812">Transmembrane</keyword>
<feature type="transmembrane region" description="Helical" evidence="1">
    <location>
        <begin position="419"/>
        <end position="440"/>
    </location>
</feature>
<dbReference type="RefSeq" id="WP_220206380.1">
    <property type="nucleotide sequence ID" value="NZ_BNJK01000001.1"/>
</dbReference>
<feature type="transmembrane region" description="Helical" evidence="1">
    <location>
        <begin position="306"/>
        <end position="335"/>
    </location>
</feature>
<protein>
    <submittedName>
        <fullName evidence="2">Uncharacterized protein</fullName>
    </submittedName>
</protein>